<dbReference type="GO" id="GO:0003755">
    <property type="term" value="F:peptidyl-prolyl cis-trans isomerase activity"/>
    <property type="evidence" value="ECO:0007669"/>
    <property type="project" value="UniProtKB-KW"/>
</dbReference>
<proteinExistence type="evidence at transcript level"/>
<dbReference type="Gene3D" id="3.10.50.40">
    <property type="match status" value="1"/>
</dbReference>
<evidence type="ECO:0000259" key="7">
    <source>
        <dbReference type="PROSITE" id="PS50059"/>
    </source>
</evidence>
<dbReference type="Pfam" id="PF00254">
    <property type="entry name" value="FKBP_C"/>
    <property type="match status" value="1"/>
</dbReference>
<evidence type="ECO:0000256" key="2">
    <source>
        <dbReference type="ARBA" id="ARBA00013194"/>
    </source>
</evidence>
<dbReference type="PANTHER" id="PTHR45779">
    <property type="entry name" value="PEPTIDYLPROLYL ISOMERASE"/>
    <property type="match status" value="1"/>
</dbReference>
<keyword evidence="4 5" id="KW-0413">Isomerase</keyword>
<evidence type="ECO:0000256" key="3">
    <source>
        <dbReference type="ARBA" id="ARBA00023110"/>
    </source>
</evidence>
<dbReference type="EC" id="5.2.1.8" evidence="2 5"/>
<reference evidence="8" key="1">
    <citation type="submission" date="2012-02" db="EMBL/GenBank/DDBJ databases">
        <title>Full-length cDNA Cloning and Analysis of Transferrin Gene from Silver Arawana.</title>
        <authorList>
            <person name="Ying L.Y."/>
        </authorList>
    </citation>
    <scope>NUCLEOTIDE SEQUENCE</scope>
</reference>
<dbReference type="EMBL" id="JQ724183">
    <property type="protein sequence ID" value="AFI09273.1"/>
    <property type="molecule type" value="mRNA"/>
</dbReference>
<dbReference type="InterPro" id="IPR044609">
    <property type="entry name" value="FKBP2/11"/>
</dbReference>
<feature type="region of interest" description="Disordered" evidence="6">
    <location>
        <begin position="1"/>
        <end position="33"/>
    </location>
</feature>
<comment type="catalytic activity">
    <reaction evidence="1 5">
        <text>[protein]-peptidylproline (omega=180) = [protein]-peptidylproline (omega=0)</text>
        <dbReference type="Rhea" id="RHEA:16237"/>
        <dbReference type="Rhea" id="RHEA-COMP:10747"/>
        <dbReference type="Rhea" id="RHEA-COMP:10748"/>
        <dbReference type="ChEBI" id="CHEBI:83833"/>
        <dbReference type="ChEBI" id="CHEBI:83834"/>
        <dbReference type="EC" id="5.2.1.8"/>
    </reaction>
</comment>
<accession>I1U6J3</accession>
<dbReference type="InterPro" id="IPR046357">
    <property type="entry name" value="PPIase_dom_sf"/>
</dbReference>
<protein>
    <recommendedName>
        <fullName evidence="2 5">peptidylprolyl isomerase</fullName>
        <ecNumber evidence="2 5">5.2.1.8</ecNumber>
    </recommendedName>
</protein>
<sequence length="140" mass="15218">MGSSTIPFPGSWSGARTEGLVRTRPGSPLHPTASLPSSADMRLCLLLVVTLLSVAPGFVRGGDKKKLQIGIKKRVDNCPIKSRKGDVLNMHYTGKLEDGTEFDSSIPRNQPFTFTLGTGQVSKAGTRVCWECVKERRGSW</sequence>
<dbReference type="GO" id="GO:0005783">
    <property type="term" value="C:endoplasmic reticulum"/>
    <property type="evidence" value="ECO:0007669"/>
    <property type="project" value="TreeGrafter"/>
</dbReference>
<keyword evidence="3 5" id="KW-0697">Rotamase</keyword>
<feature type="domain" description="PPIase FKBP-type" evidence="7">
    <location>
        <begin position="85"/>
        <end position="140"/>
    </location>
</feature>
<dbReference type="PROSITE" id="PS50059">
    <property type="entry name" value="FKBP_PPIASE"/>
    <property type="match status" value="1"/>
</dbReference>
<evidence type="ECO:0000256" key="5">
    <source>
        <dbReference type="PROSITE-ProRule" id="PRU00277"/>
    </source>
</evidence>
<dbReference type="InterPro" id="IPR001179">
    <property type="entry name" value="PPIase_FKBP_dom"/>
</dbReference>
<evidence type="ECO:0000256" key="4">
    <source>
        <dbReference type="ARBA" id="ARBA00023235"/>
    </source>
</evidence>
<name>I1U6J3_9TELE</name>
<dbReference type="PANTHER" id="PTHR45779:SF3">
    <property type="entry name" value="PEPTIDYL-PROLYL CIS-TRANS ISOMERASE FKBP2"/>
    <property type="match status" value="1"/>
</dbReference>
<evidence type="ECO:0000256" key="6">
    <source>
        <dbReference type="SAM" id="MobiDB-lite"/>
    </source>
</evidence>
<dbReference type="SUPFAM" id="SSF54534">
    <property type="entry name" value="FKBP-like"/>
    <property type="match status" value="1"/>
</dbReference>
<evidence type="ECO:0000313" key="8">
    <source>
        <dbReference type="EMBL" id="AFI09273.1"/>
    </source>
</evidence>
<organism evidence="8">
    <name type="scientific">Osteoglossum bicirrhosum</name>
    <name type="common">silver arawana</name>
    <dbReference type="NCBI Taxonomy" id="109271"/>
    <lineage>
        <taxon>Eukaryota</taxon>
        <taxon>Metazoa</taxon>
        <taxon>Chordata</taxon>
        <taxon>Craniata</taxon>
        <taxon>Vertebrata</taxon>
        <taxon>Euteleostomi</taxon>
        <taxon>Actinopterygii</taxon>
        <taxon>Neopterygii</taxon>
        <taxon>Teleostei</taxon>
        <taxon>Osteoglossocephala</taxon>
        <taxon>Osteoglossomorpha</taxon>
        <taxon>Osteoglossiformes</taxon>
        <taxon>Osteoglossidae</taxon>
        <taxon>Osteoglossum</taxon>
    </lineage>
</organism>
<evidence type="ECO:0000256" key="1">
    <source>
        <dbReference type="ARBA" id="ARBA00000971"/>
    </source>
</evidence>
<dbReference type="AlphaFoldDB" id="I1U6J3"/>